<sequence>MKPAGRHRPGSPKPPADMLQTARAIAAVQRPDGAIPWPDGHVDPWDHVECAMALSACGLPLQARLAYQWLRETQRSDGSWPRTTGGPGAAFPGEVTDDAAESHHAAYVAVGVWHDYLVTGDRRFAVRMWPTVQAAVEWVLDLQTRRGEVAWERDGSGAPGGFALLSGSASILQGLRCALALAGLAGEARPDWELAAGQLGHVIACHPDAFADKSRFSMDWYYPVLGGALRGSAGTERLALGWDTFVVPGLGVRCVSDQPWVTVAETCELALALDACGQRARAHEVFATVGSLRHEDGSYWTGWQYVNQDHFPAERSGWTSAAVVLAADALTGFSGGAGVFRAIPAPASYRPPADPAACGCEPTTADALTGRG</sequence>
<dbReference type="AlphaFoldDB" id="A0A6P2C0U6"/>
<proteinExistence type="predicted"/>
<protein>
    <submittedName>
        <fullName evidence="1">Prenyltransferase</fullName>
    </submittedName>
</protein>
<evidence type="ECO:0000313" key="1">
    <source>
        <dbReference type="EMBL" id="TVZ04106.1"/>
    </source>
</evidence>
<reference evidence="1 2" key="1">
    <citation type="submission" date="2018-11" db="EMBL/GenBank/DDBJ databases">
        <title>Trebonia kvetii gen.nov., sp.nov., a novel acidophilic actinobacterium, and proposal of the new actinobacterial family Treboniaceae fam. nov.</title>
        <authorList>
            <person name="Rapoport D."/>
            <person name="Sagova-Mareckova M."/>
            <person name="Sedlacek I."/>
            <person name="Provaznik J."/>
            <person name="Kralova S."/>
            <person name="Pavlinic D."/>
            <person name="Benes V."/>
            <person name="Kopecky J."/>
        </authorList>
    </citation>
    <scope>NUCLEOTIDE SEQUENCE [LARGE SCALE GENOMIC DNA]</scope>
    <source>
        <strain evidence="1 2">15Tr583</strain>
    </source>
</reference>
<dbReference type="InterPro" id="IPR012341">
    <property type="entry name" value="6hp_glycosidase-like_sf"/>
</dbReference>
<name>A0A6P2C0U6_9ACTN</name>
<gene>
    <name evidence="1" type="ORF">EAS64_16985</name>
</gene>
<comment type="caution">
    <text evidence="1">The sequence shown here is derived from an EMBL/GenBank/DDBJ whole genome shotgun (WGS) entry which is preliminary data.</text>
</comment>
<dbReference type="RefSeq" id="WP_145853976.1">
    <property type="nucleotide sequence ID" value="NZ_RPFW01000003.1"/>
</dbReference>
<organism evidence="1 2">
    <name type="scientific">Trebonia kvetii</name>
    <dbReference type="NCBI Taxonomy" id="2480626"/>
    <lineage>
        <taxon>Bacteria</taxon>
        <taxon>Bacillati</taxon>
        <taxon>Actinomycetota</taxon>
        <taxon>Actinomycetes</taxon>
        <taxon>Streptosporangiales</taxon>
        <taxon>Treboniaceae</taxon>
        <taxon>Trebonia</taxon>
    </lineage>
</organism>
<dbReference type="InterPro" id="IPR008928">
    <property type="entry name" value="6-hairpin_glycosidase_sf"/>
</dbReference>
<dbReference type="Proteomes" id="UP000460272">
    <property type="component" value="Unassembled WGS sequence"/>
</dbReference>
<dbReference type="EMBL" id="RPFW01000003">
    <property type="protein sequence ID" value="TVZ04106.1"/>
    <property type="molecule type" value="Genomic_DNA"/>
</dbReference>
<dbReference type="Gene3D" id="1.50.10.10">
    <property type="match status" value="1"/>
</dbReference>
<keyword evidence="2" id="KW-1185">Reference proteome</keyword>
<dbReference type="GO" id="GO:0016740">
    <property type="term" value="F:transferase activity"/>
    <property type="evidence" value="ECO:0007669"/>
    <property type="project" value="UniProtKB-KW"/>
</dbReference>
<accession>A0A6P2C0U6</accession>
<dbReference type="SUPFAM" id="SSF48208">
    <property type="entry name" value="Six-hairpin glycosidases"/>
    <property type="match status" value="1"/>
</dbReference>
<evidence type="ECO:0000313" key="2">
    <source>
        <dbReference type="Proteomes" id="UP000460272"/>
    </source>
</evidence>
<dbReference type="OrthoDB" id="5175804at2"/>
<keyword evidence="1" id="KW-0808">Transferase</keyword>
<dbReference type="GO" id="GO:0005975">
    <property type="term" value="P:carbohydrate metabolic process"/>
    <property type="evidence" value="ECO:0007669"/>
    <property type="project" value="InterPro"/>
</dbReference>